<feature type="transmembrane region" description="Helical" evidence="1">
    <location>
        <begin position="108"/>
        <end position="135"/>
    </location>
</feature>
<dbReference type="EMBL" id="WPHG01000003">
    <property type="protein sequence ID" value="MVA98712.1"/>
    <property type="molecule type" value="Genomic_DNA"/>
</dbReference>
<organism evidence="3 4">
    <name type="scientific">Nitratireductor arenosus</name>
    <dbReference type="NCBI Taxonomy" id="2682096"/>
    <lineage>
        <taxon>Bacteria</taxon>
        <taxon>Pseudomonadati</taxon>
        <taxon>Pseudomonadota</taxon>
        <taxon>Alphaproteobacteria</taxon>
        <taxon>Hyphomicrobiales</taxon>
        <taxon>Phyllobacteriaceae</taxon>
        <taxon>Nitratireductor</taxon>
    </lineage>
</organism>
<evidence type="ECO:0000256" key="1">
    <source>
        <dbReference type="SAM" id="Phobius"/>
    </source>
</evidence>
<dbReference type="PANTHER" id="PTHR35342:SF5">
    <property type="entry name" value="TRICARBOXYLIC TRANSPORT PROTEIN"/>
    <property type="match status" value="1"/>
</dbReference>
<reference evidence="3 4" key="1">
    <citation type="submission" date="2019-12" db="EMBL/GenBank/DDBJ databases">
        <title>Nitratireductor arenosus sp. nov., Isolated from sea sand, Jeju island, South Korea.</title>
        <authorList>
            <person name="Kim W."/>
        </authorList>
    </citation>
    <scope>NUCLEOTIDE SEQUENCE [LARGE SCALE GENOMIC DNA]</scope>
    <source>
        <strain evidence="3 4">CAU 1489</strain>
    </source>
</reference>
<dbReference type="AlphaFoldDB" id="A0A844QH08"/>
<dbReference type="Proteomes" id="UP000463224">
    <property type="component" value="Unassembled WGS sequence"/>
</dbReference>
<accession>A0A844QH08</accession>
<keyword evidence="4" id="KW-1185">Reference proteome</keyword>
<feature type="transmembrane region" description="Helical" evidence="1">
    <location>
        <begin position="356"/>
        <end position="380"/>
    </location>
</feature>
<proteinExistence type="predicted"/>
<evidence type="ECO:0000313" key="4">
    <source>
        <dbReference type="Proteomes" id="UP000463224"/>
    </source>
</evidence>
<feature type="transmembrane region" description="Helical" evidence="1">
    <location>
        <begin position="261"/>
        <end position="283"/>
    </location>
</feature>
<dbReference type="RefSeq" id="WP_156713619.1">
    <property type="nucleotide sequence ID" value="NZ_WPHG01000003.1"/>
</dbReference>
<keyword evidence="1" id="KW-0472">Membrane</keyword>
<feature type="transmembrane region" description="Helical" evidence="1">
    <location>
        <begin position="170"/>
        <end position="191"/>
    </location>
</feature>
<feature type="transmembrane region" description="Helical" evidence="1">
    <location>
        <begin position="392"/>
        <end position="409"/>
    </location>
</feature>
<feature type="transmembrane region" description="Helical" evidence="1">
    <location>
        <begin position="203"/>
        <end position="220"/>
    </location>
</feature>
<evidence type="ECO:0000313" key="3">
    <source>
        <dbReference type="EMBL" id="MVA98712.1"/>
    </source>
</evidence>
<dbReference type="Pfam" id="PF01970">
    <property type="entry name" value="TctA"/>
    <property type="match status" value="1"/>
</dbReference>
<dbReference type="PANTHER" id="PTHR35342">
    <property type="entry name" value="TRICARBOXYLIC TRANSPORT PROTEIN"/>
    <property type="match status" value="1"/>
</dbReference>
<dbReference type="InterPro" id="IPR002823">
    <property type="entry name" value="DUF112_TM"/>
</dbReference>
<protein>
    <submittedName>
        <fullName evidence="3">Tripartite tricarboxylate transporter permease</fullName>
    </submittedName>
</protein>
<feature type="transmembrane region" description="Helical" evidence="1">
    <location>
        <begin position="147"/>
        <end position="164"/>
    </location>
</feature>
<evidence type="ECO:0000259" key="2">
    <source>
        <dbReference type="Pfam" id="PF01970"/>
    </source>
</evidence>
<name>A0A844QH08_9HYPH</name>
<feature type="transmembrane region" description="Helical" evidence="1">
    <location>
        <begin position="29"/>
        <end position="49"/>
    </location>
</feature>
<feature type="transmembrane region" description="Helical" evidence="1">
    <location>
        <begin position="466"/>
        <end position="488"/>
    </location>
</feature>
<keyword evidence="1" id="KW-0812">Transmembrane</keyword>
<sequence>MDLISGLALGIETAITAEALLFCFLGVTIGMFIGVLPGIGPLAAVAMILPITYHLEPMAALIMLAGIFYGAQYGGSTASILLNLPGTSTTAVTAIDGYPMAKQGRAGVALFITTLTSFFGGCFAIVLLMSFAPALGAMALKFSSAEYFSIMLLGLIAAATMSLGNPLKGVASVVAGLMLAMVGMDTTSGQLRYTFGILELQDGLNLVAMAMGLFGVAEILKNAGTPERDASQLQKVRMRDLVPTRKDLSQCWKPAIRGAGIGSFIGTLPGAGPTLAAFLSYALEKRVARDPSRFGRGAIEGISAPEAANNASTQAAFIPTLALGIPGDAAMAVLLGAMMIHGIQPRPEFFTEHADLFWGLVVSFWVGNLMLLVLNIPLIGIWVRILTIPKRILFPAVTFFICVGVYSVNNSPFDVLMVIVFGIVGYLMNAFQYPTAPLLMGFILGPMIEQHFRRALLFSRGDLTTFIDRPISAAFLAAAAILFVAMLLPSLKARFGKSAAAKKSQESASAE</sequence>
<feature type="transmembrane region" description="Helical" evidence="1">
    <location>
        <begin position="61"/>
        <end position="82"/>
    </location>
</feature>
<feature type="transmembrane region" description="Helical" evidence="1">
    <location>
        <begin position="321"/>
        <end position="344"/>
    </location>
</feature>
<feature type="transmembrane region" description="Helical" evidence="1">
    <location>
        <begin position="415"/>
        <end position="445"/>
    </location>
</feature>
<gene>
    <name evidence="3" type="ORF">GN330_15810</name>
</gene>
<keyword evidence="1" id="KW-1133">Transmembrane helix</keyword>
<comment type="caution">
    <text evidence="3">The sequence shown here is derived from an EMBL/GenBank/DDBJ whole genome shotgun (WGS) entry which is preliminary data.</text>
</comment>
<feature type="domain" description="DUF112" evidence="2">
    <location>
        <begin position="20"/>
        <end position="439"/>
    </location>
</feature>